<name>A0ABU0JWE8_HATLI</name>
<dbReference type="Pfam" id="PF08797">
    <property type="entry name" value="HIRAN"/>
    <property type="match status" value="1"/>
</dbReference>
<evidence type="ECO:0000259" key="3">
    <source>
        <dbReference type="SMART" id="SM00910"/>
    </source>
</evidence>
<keyword evidence="2" id="KW-0378">Hydrolase</keyword>
<sequence length="632" mass="74641">MGNVHEISIYDDLNEKMLLQIDDNIKNSGEYDLRCLFIDESIPYSNKVIYAETLINLIIGYLNNNITYKSVMDYIKKHKIIHYYNVFIIKMNFVVKEEIVNIYKLKKFCEKLLYTGTHSEEVKLGISLVRFCYLKNIEQIKGIFSKSAEYFYYIIDLAKQFKGANEYIFNLAQNSYGAGKVIAVFCLEYLNDDIKKWAIEEGYKNDVYEELLVDFIFMNIDISNYFNDDDFNSQKLLCVSKLLRKFLQNRSLFEYEYIHVILEDYLFYVEKMGESFEELSNVITILKSIRNRNNIDLNLVKKTEEYIMNFIFEDKWKKVFLEAIENTKGKGKEIVEIAEVLQVELNFYNLLGYLNKNKSDLYIYIYIIKGKDLESKHKLLKYCKDTLEFSKILSGPKELGNEDIDIENVEDCCFDAIINNLQEIDKLNIELNLKALKCRMNNTRMAAIKNLKINKNLLEKDDIEIIENILEIEPNEIIRKELEKIIYDYNNKDKKIKKVNMSKIKVMPNVKDIYLFSTNVSGIRYVKTEFIESNTKKDTLVFFKRELNNPYDSNAIQVVSNTGYIIGYISKRDNFILKNLIDGGKILYGIVKEVNFQEFYLRIRIYLSYQDFIDQVSELMELIDQKEGLLLN</sequence>
<proteinExistence type="predicted"/>
<organism evidence="4 5">
    <name type="scientific">Hathewaya limosa</name>
    <name type="common">Clostridium limosum</name>
    <dbReference type="NCBI Taxonomy" id="1536"/>
    <lineage>
        <taxon>Bacteria</taxon>
        <taxon>Bacillati</taxon>
        <taxon>Bacillota</taxon>
        <taxon>Clostridia</taxon>
        <taxon>Eubacteriales</taxon>
        <taxon>Clostridiaceae</taxon>
        <taxon>Hathewaya</taxon>
    </lineage>
</organism>
<evidence type="ECO:0000313" key="4">
    <source>
        <dbReference type="EMBL" id="MDQ0480429.1"/>
    </source>
</evidence>
<gene>
    <name evidence="4" type="ORF">QOZ93_002177</name>
</gene>
<dbReference type="Proteomes" id="UP001224418">
    <property type="component" value="Unassembled WGS sequence"/>
</dbReference>
<reference evidence="4 5" key="1">
    <citation type="submission" date="2023-07" db="EMBL/GenBank/DDBJ databases">
        <title>Genomic Encyclopedia of Type Strains, Phase IV (KMG-IV): sequencing the most valuable type-strain genomes for metagenomic binning, comparative biology and taxonomic classification.</title>
        <authorList>
            <person name="Goeker M."/>
        </authorList>
    </citation>
    <scope>NUCLEOTIDE SEQUENCE [LARGE SCALE GENOMIC DNA]</scope>
    <source>
        <strain evidence="4 5">DSM 1400</strain>
    </source>
</reference>
<dbReference type="EMBL" id="JAUSWN010000019">
    <property type="protein sequence ID" value="MDQ0480429.1"/>
    <property type="molecule type" value="Genomic_DNA"/>
</dbReference>
<feature type="domain" description="HIRAN" evidence="3">
    <location>
        <begin position="513"/>
        <end position="613"/>
    </location>
</feature>
<protein>
    <recommendedName>
        <fullName evidence="3">HIRAN domain-containing protein</fullName>
    </recommendedName>
</protein>
<keyword evidence="1" id="KW-0479">Metal-binding</keyword>
<keyword evidence="5" id="KW-1185">Reference proteome</keyword>
<dbReference type="RefSeq" id="WP_307356408.1">
    <property type="nucleotide sequence ID" value="NZ_BAAACJ010000007.1"/>
</dbReference>
<comment type="caution">
    <text evidence="4">The sequence shown here is derived from an EMBL/GenBank/DDBJ whole genome shotgun (WGS) entry which is preliminary data.</text>
</comment>
<dbReference type="Gene3D" id="3.30.70.2330">
    <property type="match status" value="1"/>
</dbReference>
<dbReference type="SMART" id="SM00910">
    <property type="entry name" value="HIRAN"/>
    <property type="match status" value="1"/>
</dbReference>
<evidence type="ECO:0000256" key="1">
    <source>
        <dbReference type="ARBA" id="ARBA00022723"/>
    </source>
</evidence>
<evidence type="ECO:0000256" key="2">
    <source>
        <dbReference type="ARBA" id="ARBA00022801"/>
    </source>
</evidence>
<accession>A0ABU0JWE8</accession>
<dbReference type="InterPro" id="IPR014905">
    <property type="entry name" value="HIRAN"/>
</dbReference>
<evidence type="ECO:0000313" key="5">
    <source>
        <dbReference type="Proteomes" id="UP001224418"/>
    </source>
</evidence>